<keyword evidence="10" id="KW-0234">DNA repair</keyword>
<dbReference type="InParanoid" id="A7SLH4"/>
<comment type="catalytic activity">
    <reaction evidence="11">
        <text>dCTP + H2O = 2'-deoxycytidine + triphosphate + H(+)</text>
        <dbReference type="Rhea" id="RHEA:80083"/>
        <dbReference type="ChEBI" id="CHEBI:15377"/>
        <dbReference type="ChEBI" id="CHEBI:15378"/>
        <dbReference type="ChEBI" id="CHEBI:15698"/>
        <dbReference type="ChEBI" id="CHEBI:18036"/>
        <dbReference type="ChEBI" id="CHEBI:61481"/>
    </reaction>
    <physiologicalReaction direction="left-to-right" evidence="11">
        <dbReference type="Rhea" id="RHEA:80084"/>
    </physiologicalReaction>
</comment>
<dbReference type="PROSITE" id="PS50105">
    <property type="entry name" value="SAM_DOMAIN"/>
    <property type="match status" value="1"/>
</dbReference>
<dbReference type="Pfam" id="PF01966">
    <property type="entry name" value="HD"/>
    <property type="match status" value="1"/>
</dbReference>
<dbReference type="GO" id="GO:0005525">
    <property type="term" value="F:GTP binding"/>
    <property type="evidence" value="ECO:0007669"/>
    <property type="project" value="UniProtKB-KW"/>
</dbReference>
<evidence type="ECO:0000256" key="2">
    <source>
        <dbReference type="ARBA" id="ARBA00005776"/>
    </source>
</evidence>
<dbReference type="CDD" id="cd00077">
    <property type="entry name" value="HDc"/>
    <property type="match status" value="1"/>
</dbReference>
<protein>
    <recommendedName>
        <fullName evidence="3">Deoxynucleoside triphosphate triphosphohydrolase SAMHD1</fullName>
    </recommendedName>
</protein>
<dbReference type="InterPro" id="IPR003607">
    <property type="entry name" value="HD/PDEase_dom"/>
</dbReference>
<dbReference type="Gene3D" id="1.10.3210.10">
    <property type="entry name" value="Hypothetical protein af1432"/>
    <property type="match status" value="1"/>
</dbReference>
<proteinExistence type="inferred from homology"/>
<evidence type="ECO:0000256" key="13">
    <source>
        <dbReference type="ARBA" id="ARBA00048183"/>
    </source>
</evidence>
<gene>
    <name evidence="18" type="ORF">NEMVEDRAFT_v1g21542</name>
</gene>
<dbReference type="PhylomeDB" id="A7SLH4"/>
<comment type="similarity">
    <text evidence="2">Belongs to the SAMHD1 family.</text>
</comment>
<feature type="domain" description="HD" evidence="17">
    <location>
        <begin position="119"/>
        <end position="272"/>
    </location>
</feature>
<evidence type="ECO:0000259" key="17">
    <source>
        <dbReference type="PROSITE" id="PS51831"/>
    </source>
</evidence>
<dbReference type="GO" id="GO:0005694">
    <property type="term" value="C:chromosome"/>
    <property type="evidence" value="ECO:0007669"/>
    <property type="project" value="UniProtKB-SubCell"/>
</dbReference>
<evidence type="ECO:0000256" key="6">
    <source>
        <dbReference type="ARBA" id="ARBA00022705"/>
    </source>
</evidence>
<dbReference type="PROSITE" id="PS51831">
    <property type="entry name" value="HD"/>
    <property type="match status" value="1"/>
</dbReference>
<dbReference type="PANTHER" id="PTHR11373">
    <property type="entry name" value="DEOXYNUCLEOSIDE TRIPHOSPHATE TRIPHOSPHOHYDROLASE"/>
    <property type="match status" value="1"/>
</dbReference>
<keyword evidence="5" id="KW-0021">Allosteric enzyme</keyword>
<dbReference type="AlphaFoldDB" id="A7SLH4"/>
<keyword evidence="6" id="KW-0235">DNA replication</keyword>
<feature type="non-terminal residue" evidence="18">
    <location>
        <position position="492"/>
    </location>
</feature>
<evidence type="ECO:0000313" key="18">
    <source>
        <dbReference type="EMBL" id="EDO35454.1"/>
    </source>
</evidence>
<keyword evidence="19" id="KW-1185">Reference proteome</keyword>
<dbReference type="FunCoup" id="A7SLH4">
    <property type="interactions" value="514"/>
</dbReference>
<keyword evidence="9" id="KW-0547">Nucleotide-binding</keyword>
<evidence type="ECO:0000256" key="3">
    <source>
        <dbReference type="ARBA" id="ARBA00020285"/>
    </source>
</evidence>
<sequence length="492" mass="56690">WNPEDVASFLDRSGHSDLIHIFKDNQVTGSDLAAIDDIKLKEYGIRFVTWFSLMISMSDSALTPSLQILTMLFNDPIHGHIDVHPLCVKIIDTPQFQRLRNLKQLGGCYFVFPGAAHNRFEHSIGTSHLAGGLLKSIRKRQPGLGITDVDVLCVKIAGLCHDLGHGPFSHMFDAGFIPAARPGCDWKHEQASVDMFNYLVDDNKLLEEFRRYGLSDKDMEFIQELIAGPRNMETPLKTQDWPYTGRSIEKSYLYEIVANKRTGIDVDKWDYFARDCHNLGIRNSFDHKRFMKLARVIKVGKRQQICIRDKEAGNIYDMFHTRTSLFKRAYQHKTANIIETMITEAFLKADKHLLFPGKNGKMLKMSEAIDDMVAYCKLSDHVFYQILHSTDPQLQEARRILQCIEKRDLYKCVGQTIMKQRRDKEIPDIRKEIIDAIPPDILAVGRAIDSDDVIIHLISFDYGMKDRNPIDELRFYTKDNLSEAFVFRKEQV</sequence>
<dbReference type="FunFam" id="1.10.3210.10:FF:000015">
    <property type="entry name" value="Deoxynucleoside triphosphate triphosphohydrolase SAMHD1"/>
    <property type="match status" value="1"/>
</dbReference>
<dbReference type="PANTHER" id="PTHR11373:SF4">
    <property type="entry name" value="DEOXYNUCLEOSIDE TRIPHOSPHATE TRIPHOSPHOHYDROLASE SAMHD1"/>
    <property type="match status" value="1"/>
</dbReference>
<comment type="catalytic activity">
    <reaction evidence="15">
        <text>dTTP + H2O = thymidine + triphosphate + H(+)</text>
        <dbReference type="Rhea" id="RHEA:80079"/>
        <dbReference type="ChEBI" id="CHEBI:15377"/>
        <dbReference type="ChEBI" id="CHEBI:15378"/>
        <dbReference type="ChEBI" id="CHEBI:17748"/>
        <dbReference type="ChEBI" id="CHEBI:18036"/>
        <dbReference type="ChEBI" id="CHEBI:37568"/>
    </reaction>
    <physiologicalReaction direction="left-to-right" evidence="15">
        <dbReference type="Rhea" id="RHEA:80080"/>
    </physiologicalReaction>
</comment>
<dbReference type="Proteomes" id="UP000001593">
    <property type="component" value="Unassembled WGS sequence"/>
</dbReference>
<evidence type="ECO:0000313" key="19">
    <source>
        <dbReference type="Proteomes" id="UP000001593"/>
    </source>
</evidence>
<feature type="non-terminal residue" evidence="18">
    <location>
        <position position="1"/>
    </location>
</feature>
<evidence type="ECO:0000259" key="16">
    <source>
        <dbReference type="PROSITE" id="PS50105"/>
    </source>
</evidence>
<dbReference type="SUPFAM" id="SSF47769">
    <property type="entry name" value="SAM/Pointed domain"/>
    <property type="match status" value="1"/>
</dbReference>
<dbReference type="SMART" id="SM00471">
    <property type="entry name" value="HDc"/>
    <property type="match status" value="1"/>
</dbReference>
<evidence type="ECO:0000256" key="11">
    <source>
        <dbReference type="ARBA" id="ARBA00047701"/>
    </source>
</evidence>
<evidence type="ECO:0000256" key="1">
    <source>
        <dbReference type="ARBA" id="ARBA00004286"/>
    </source>
</evidence>
<dbReference type="OMA" id="HEDMSER"/>
<dbReference type="GO" id="GO:0051607">
    <property type="term" value="P:defense response to virus"/>
    <property type="evidence" value="ECO:0007669"/>
    <property type="project" value="UniProtKB-KW"/>
</dbReference>
<evidence type="ECO:0000256" key="15">
    <source>
        <dbReference type="ARBA" id="ARBA00049451"/>
    </source>
</evidence>
<reference evidence="18 19" key="1">
    <citation type="journal article" date="2007" name="Science">
        <title>Sea anemone genome reveals ancestral eumetazoan gene repertoire and genomic organization.</title>
        <authorList>
            <person name="Putnam N.H."/>
            <person name="Srivastava M."/>
            <person name="Hellsten U."/>
            <person name="Dirks B."/>
            <person name="Chapman J."/>
            <person name="Salamov A."/>
            <person name="Terry A."/>
            <person name="Shapiro H."/>
            <person name="Lindquist E."/>
            <person name="Kapitonov V.V."/>
            <person name="Jurka J."/>
            <person name="Genikhovich G."/>
            <person name="Grigoriev I.V."/>
            <person name="Lucas S.M."/>
            <person name="Steele R.E."/>
            <person name="Finnerty J.R."/>
            <person name="Technau U."/>
            <person name="Martindale M.Q."/>
            <person name="Rokhsar D.S."/>
        </authorList>
    </citation>
    <scope>NUCLEOTIDE SEQUENCE [LARGE SCALE GENOMIC DNA]</scope>
    <source>
        <strain evidence="19">CH2 X CH6</strain>
    </source>
</reference>
<evidence type="ECO:0000256" key="9">
    <source>
        <dbReference type="ARBA" id="ARBA00023134"/>
    </source>
</evidence>
<evidence type="ECO:0000256" key="12">
    <source>
        <dbReference type="ARBA" id="ARBA00047812"/>
    </source>
</evidence>
<comment type="catalytic activity">
    <reaction evidence="12">
        <text>dATP + H2O = 2'-deoxyadenosine + triphosphate + H(+)</text>
        <dbReference type="Rhea" id="RHEA:67648"/>
        <dbReference type="ChEBI" id="CHEBI:15377"/>
        <dbReference type="ChEBI" id="CHEBI:15378"/>
        <dbReference type="ChEBI" id="CHEBI:17256"/>
        <dbReference type="ChEBI" id="CHEBI:18036"/>
        <dbReference type="ChEBI" id="CHEBI:61404"/>
    </reaction>
    <physiologicalReaction direction="left-to-right" evidence="12">
        <dbReference type="Rhea" id="RHEA:67649"/>
    </physiologicalReaction>
</comment>
<dbReference type="Gene3D" id="3.30.70.2760">
    <property type="match status" value="1"/>
</dbReference>
<dbReference type="Gene3D" id="1.10.150.50">
    <property type="entry name" value="Transcription Factor, Ets-1"/>
    <property type="match status" value="1"/>
</dbReference>
<dbReference type="InterPro" id="IPR050135">
    <property type="entry name" value="dGTPase-like"/>
</dbReference>
<dbReference type="GO" id="GO:0005634">
    <property type="term" value="C:nucleus"/>
    <property type="evidence" value="ECO:0000318"/>
    <property type="project" value="GO_Central"/>
</dbReference>
<dbReference type="GO" id="GO:0008832">
    <property type="term" value="F:dGTPase activity"/>
    <property type="evidence" value="ECO:0000318"/>
    <property type="project" value="GO_Central"/>
</dbReference>
<evidence type="ECO:0000256" key="8">
    <source>
        <dbReference type="ARBA" id="ARBA00023118"/>
    </source>
</evidence>
<organism evidence="18 19">
    <name type="scientific">Nematostella vectensis</name>
    <name type="common">Starlet sea anemone</name>
    <dbReference type="NCBI Taxonomy" id="45351"/>
    <lineage>
        <taxon>Eukaryota</taxon>
        <taxon>Metazoa</taxon>
        <taxon>Cnidaria</taxon>
        <taxon>Anthozoa</taxon>
        <taxon>Hexacorallia</taxon>
        <taxon>Actiniaria</taxon>
        <taxon>Edwardsiidae</taxon>
        <taxon>Nematostella</taxon>
    </lineage>
</organism>
<dbReference type="InterPro" id="IPR013761">
    <property type="entry name" value="SAM/pointed_sf"/>
</dbReference>
<dbReference type="eggNOG" id="KOG2681">
    <property type="taxonomic scope" value="Eukaryota"/>
</dbReference>
<feature type="domain" description="SAM" evidence="16">
    <location>
        <begin position="1"/>
        <end position="45"/>
    </location>
</feature>
<dbReference type="InterPro" id="IPR006674">
    <property type="entry name" value="HD_domain"/>
</dbReference>
<dbReference type="STRING" id="45351.A7SLH4"/>
<keyword evidence="8" id="KW-0051">Antiviral defense</keyword>
<evidence type="ECO:0000256" key="5">
    <source>
        <dbReference type="ARBA" id="ARBA00022533"/>
    </source>
</evidence>
<dbReference type="GO" id="GO:0006281">
    <property type="term" value="P:DNA repair"/>
    <property type="evidence" value="ECO:0007669"/>
    <property type="project" value="UniProtKB-KW"/>
</dbReference>
<evidence type="ECO:0000256" key="7">
    <source>
        <dbReference type="ARBA" id="ARBA00022763"/>
    </source>
</evidence>
<comment type="subcellular location">
    <subcellularLocation>
        <location evidence="1">Chromosome</location>
    </subcellularLocation>
</comment>
<name>A7SLH4_NEMVE</name>
<comment type="catalytic activity">
    <reaction evidence="13">
        <text>a 2'-deoxyribonucleoside 5'-triphosphate + H2O = a 2'-deoxyribonucleoside + triphosphate + H(+)</text>
        <dbReference type="Rhea" id="RHEA:46148"/>
        <dbReference type="ChEBI" id="CHEBI:15377"/>
        <dbReference type="ChEBI" id="CHEBI:15378"/>
        <dbReference type="ChEBI" id="CHEBI:18036"/>
        <dbReference type="ChEBI" id="CHEBI:18274"/>
        <dbReference type="ChEBI" id="CHEBI:61560"/>
    </reaction>
    <physiologicalReaction direction="left-to-right" evidence="13">
        <dbReference type="Rhea" id="RHEA:46149"/>
    </physiologicalReaction>
</comment>
<dbReference type="InterPro" id="IPR001660">
    <property type="entry name" value="SAM"/>
</dbReference>
<evidence type="ECO:0000256" key="4">
    <source>
        <dbReference type="ARBA" id="ARBA00022454"/>
    </source>
</evidence>
<evidence type="ECO:0000256" key="10">
    <source>
        <dbReference type="ARBA" id="ARBA00023204"/>
    </source>
</evidence>
<evidence type="ECO:0000256" key="14">
    <source>
        <dbReference type="ARBA" id="ARBA00049174"/>
    </source>
</evidence>
<dbReference type="EMBL" id="DS469698">
    <property type="protein sequence ID" value="EDO35454.1"/>
    <property type="molecule type" value="Genomic_DNA"/>
</dbReference>
<keyword evidence="9" id="KW-0342">GTP-binding</keyword>
<dbReference type="HOGENOM" id="CLU_026821_1_2_1"/>
<keyword evidence="7" id="KW-0227">DNA damage</keyword>
<dbReference type="GO" id="GO:0006260">
    <property type="term" value="P:DNA replication"/>
    <property type="evidence" value="ECO:0007669"/>
    <property type="project" value="UniProtKB-KW"/>
</dbReference>
<accession>A7SLH4</accession>
<dbReference type="SUPFAM" id="SSF109604">
    <property type="entry name" value="HD-domain/PDEase-like"/>
    <property type="match status" value="1"/>
</dbReference>
<keyword evidence="4" id="KW-0158">Chromosome</keyword>
<dbReference type="GO" id="GO:0006203">
    <property type="term" value="P:dGTP catabolic process"/>
    <property type="evidence" value="ECO:0000318"/>
    <property type="project" value="GO_Central"/>
</dbReference>
<comment type="catalytic activity">
    <reaction evidence="14">
        <text>dGTP + H2O = 2'-deoxyguanosine + triphosphate + H(+)</text>
        <dbReference type="Rhea" id="RHEA:15193"/>
        <dbReference type="ChEBI" id="CHEBI:15377"/>
        <dbReference type="ChEBI" id="CHEBI:15378"/>
        <dbReference type="ChEBI" id="CHEBI:17172"/>
        <dbReference type="ChEBI" id="CHEBI:18036"/>
        <dbReference type="ChEBI" id="CHEBI:61429"/>
    </reaction>
    <physiologicalReaction direction="left-to-right" evidence="14">
        <dbReference type="Rhea" id="RHEA:15194"/>
    </physiologicalReaction>
</comment>